<dbReference type="OrthoDB" id="7949219at2"/>
<accession>A0A329R266</accession>
<protein>
    <submittedName>
        <fullName evidence="2">Dihydrofolate reductase</fullName>
    </submittedName>
</protein>
<organism evidence="2 3">
    <name type="scientific">Phytoactinopolyspora halophila</name>
    <dbReference type="NCBI Taxonomy" id="1981511"/>
    <lineage>
        <taxon>Bacteria</taxon>
        <taxon>Bacillati</taxon>
        <taxon>Actinomycetota</taxon>
        <taxon>Actinomycetes</taxon>
        <taxon>Jiangellales</taxon>
        <taxon>Jiangellaceae</taxon>
        <taxon>Phytoactinopolyspora</taxon>
    </lineage>
</organism>
<dbReference type="InterPro" id="IPR002734">
    <property type="entry name" value="RibDG_C"/>
</dbReference>
<dbReference type="InterPro" id="IPR024072">
    <property type="entry name" value="DHFR-like_dom_sf"/>
</dbReference>
<dbReference type="PANTHER" id="PTHR38011:SF11">
    <property type="entry name" value="2,5-DIAMINO-6-RIBOSYLAMINO-4(3H)-PYRIMIDINONE 5'-PHOSPHATE REDUCTASE"/>
    <property type="match status" value="1"/>
</dbReference>
<comment type="caution">
    <text evidence="2">The sequence shown here is derived from an EMBL/GenBank/DDBJ whole genome shotgun (WGS) entry which is preliminary data.</text>
</comment>
<gene>
    <name evidence="2" type="ORF">DPM12_00900</name>
</gene>
<evidence type="ECO:0000259" key="1">
    <source>
        <dbReference type="Pfam" id="PF01872"/>
    </source>
</evidence>
<dbReference type="GO" id="GO:0008703">
    <property type="term" value="F:5-amino-6-(5-phosphoribosylamino)uracil reductase activity"/>
    <property type="evidence" value="ECO:0007669"/>
    <property type="project" value="InterPro"/>
</dbReference>
<reference evidence="2 3" key="1">
    <citation type="submission" date="2018-06" db="EMBL/GenBank/DDBJ databases">
        <title>Phytoactinopolyspora halophila sp. nov., a novel halophilic actinomycete isolated from a saline soil in China.</title>
        <authorList>
            <person name="Tang S.-K."/>
        </authorList>
    </citation>
    <scope>NUCLEOTIDE SEQUENCE [LARGE SCALE GENOMIC DNA]</scope>
    <source>
        <strain evidence="2 3">YIM 96934</strain>
    </source>
</reference>
<dbReference type="PANTHER" id="PTHR38011">
    <property type="entry name" value="DIHYDROFOLATE REDUCTASE FAMILY PROTEIN (AFU_ORTHOLOGUE AFUA_8G06820)"/>
    <property type="match status" value="1"/>
</dbReference>
<evidence type="ECO:0000313" key="2">
    <source>
        <dbReference type="EMBL" id="RAW18667.1"/>
    </source>
</evidence>
<dbReference type="Pfam" id="PF01872">
    <property type="entry name" value="RibD_C"/>
    <property type="match status" value="1"/>
</dbReference>
<dbReference type="Gene3D" id="3.40.430.10">
    <property type="entry name" value="Dihydrofolate Reductase, subunit A"/>
    <property type="match status" value="1"/>
</dbReference>
<dbReference type="Proteomes" id="UP000250462">
    <property type="component" value="Unassembled WGS sequence"/>
</dbReference>
<dbReference type="AlphaFoldDB" id="A0A329R266"/>
<sequence>MRTFKLQVQTTVDGYMAGPNGEMDWMTFPWTGDLDAYIDALCESVDCIVLGRKLAEGFIPVWADRTPDDGEPQETIDWMNNTPKVVISNTLTESPWENASVAGGDLTDIVKRLKARPGGDLIAYGGGTLVSELIAKDLLDELHLFVNPAAIGSGMPVFPDAGAYHRLRLVAAQSFDCGIAALHYEPNRA</sequence>
<dbReference type="RefSeq" id="WP_112256307.1">
    <property type="nucleotide sequence ID" value="NZ_QMIG01000001.1"/>
</dbReference>
<keyword evidence="3" id="KW-1185">Reference proteome</keyword>
<dbReference type="GO" id="GO:0009231">
    <property type="term" value="P:riboflavin biosynthetic process"/>
    <property type="evidence" value="ECO:0007669"/>
    <property type="project" value="InterPro"/>
</dbReference>
<evidence type="ECO:0000313" key="3">
    <source>
        <dbReference type="Proteomes" id="UP000250462"/>
    </source>
</evidence>
<dbReference type="InterPro" id="IPR050765">
    <property type="entry name" value="Riboflavin_Biosynth_HTPR"/>
</dbReference>
<feature type="domain" description="Bacterial bifunctional deaminase-reductase C-terminal" evidence="1">
    <location>
        <begin position="6"/>
        <end position="180"/>
    </location>
</feature>
<dbReference type="EMBL" id="QMIG01000001">
    <property type="protein sequence ID" value="RAW18667.1"/>
    <property type="molecule type" value="Genomic_DNA"/>
</dbReference>
<name>A0A329R266_9ACTN</name>
<proteinExistence type="predicted"/>
<dbReference type="SUPFAM" id="SSF53597">
    <property type="entry name" value="Dihydrofolate reductase-like"/>
    <property type="match status" value="1"/>
</dbReference>